<dbReference type="EMBL" id="CP001113">
    <property type="protein sequence ID" value="ACF63190.1"/>
    <property type="molecule type" value="Genomic_DNA"/>
</dbReference>
<sequence>MRKIALSGGFWGGVCRMAMKSIFFMFHQGNRRLTLTAVQGILLRFSLF</sequence>
<dbReference type="KEGG" id="see:SNSL254_A0048"/>
<accession>A0A0H3BS80</accession>
<protein>
    <recommendedName>
        <fullName evidence="3">DUF2575 domain-containing protein</fullName>
    </recommendedName>
</protein>
<gene>
    <name evidence="1" type="ordered locus">SNSL254_A0048</name>
</gene>
<organism evidence="1 2">
    <name type="scientific">Salmonella newport (strain SL254)</name>
    <dbReference type="NCBI Taxonomy" id="423368"/>
    <lineage>
        <taxon>Bacteria</taxon>
        <taxon>Pseudomonadati</taxon>
        <taxon>Pseudomonadota</taxon>
        <taxon>Gammaproteobacteria</taxon>
        <taxon>Enterobacterales</taxon>
        <taxon>Enterobacteriaceae</taxon>
        <taxon>Salmonella</taxon>
    </lineage>
</organism>
<evidence type="ECO:0000313" key="2">
    <source>
        <dbReference type="Proteomes" id="UP000008824"/>
    </source>
</evidence>
<dbReference type="Proteomes" id="UP000008824">
    <property type="component" value="Chromosome"/>
</dbReference>
<dbReference type="AlphaFoldDB" id="A0A0H3BS80"/>
<dbReference type="HOGENOM" id="CLU_216455_0_0_6"/>
<name>A0A0H3BS80_SALNS</name>
<evidence type="ECO:0000313" key="1">
    <source>
        <dbReference type="EMBL" id="ACF63190.1"/>
    </source>
</evidence>
<reference evidence="1 2" key="1">
    <citation type="journal article" date="2011" name="J. Bacteriol.">
        <title>Comparative genomics of 28 Salmonella enterica isolates: evidence for CRISPR-mediated adaptive sublineage evolution.</title>
        <authorList>
            <person name="Fricke W.F."/>
            <person name="Mammel M.K."/>
            <person name="McDermott P.F."/>
            <person name="Tartera C."/>
            <person name="White D.G."/>
            <person name="Leclerc J.E."/>
            <person name="Ravel J."/>
            <person name="Cebula T.A."/>
        </authorList>
    </citation>
    <scope>NUCLEOTIDE SEQUENCE [LARGE SCALE GENOMIC DNA]</scope>
    <source>
        <strain evidence="1 2">SL254</strain>
    </source>
</reference>
<dbReference type="AntiFam" id="ANF00260">
    <property type="entry name" value="Protein of unknown function (DUF2575)"/>
</dbReference>
<evidence type="ECO:0008006" key="3">
    <source>
        <dbReference type="Google" id="ProtNLM"/>
    </source>
</evidence>
<proteinExistence type="predicted"/>